<evidence type="ECO:0000256" key="3">
    <source>
        <dbReference type="ARBA" id="ARBA00022741"/>
    </source>
</evidence>
<dbReference type="CDD" id="cd01992">
    <property type="entry name" value="TilS_N"/>
    <property type="match status" value="1"/>
</dbReference>
<comment type="function">
    <text evidence="6">Ligates lysine onto the cytidine present at position 34 of the AUA codon-specific tRNA(Ile) that contains the anticodon CAU, in an ATP-dependent manner. Cytidine is converted to lysidine, thus changing the amino acid specificity of the tRNA from methionine to isoleucine.</text>
</comment>
<dbReference type="InterPro" id="IPR012795">
    <property type="entry name" value="tRNA_Ile_lys_synt_N"/>
</dbReference>
<dbReference type="InterPro" id="IPR014729">
    <property type="entry name" value="Rossmann-like_a/b/a_fold"/>
</dbReference>
<sequence length="425" mass="45218">MAAEPQAEVSAELDRLAGDLPALGIAVSGGSDSVALLHMAHEWARARGVRIEAATVDHRLRPEAAAEAAWVGRMAEGLDLPHAILTWQHEGVEGNVMDAARRARMGLLADWAGDRSLAAIALGHTQDDQAETLLMRLGRGAGLDGLSGMAASREQHGLRWLRPMLGLRRQALRDWLTARGIDWVDDPSNEDDAYGRVRVRQAIAALDLPVEALARSAANLAEARAALAEAAVAAARGAEADRGMLRLPRRVLAASPEIRRRLVVGALRWITGADYPPRGADVARLMATLAAGGQGTLDGVIARVRGETIEFLREPAAAARSGTAGPGRCPGPRGIWVRKKRPGEVLWDRRWRLTGLPEGAVVTAAGEAVLAGRDWRKAGLPRAALASSPAVILGERVILPLLDPSPVGAVPLRGVYEFLAILRAH</sequence>
<protein>
    <recommendedName>
        <fullName evidence="6">tRNA(Ile)-lysidine synthase</fullName>
        <ecNumber evidence="6">6.3.4.19</ecNumber>
    </recommendedName>
    <alternativeName>
        <fullName evidence="6">tRNA(Ile)-2-lysyl-cytidine synthase</fullName>
    </alternativeName>
    <alternativeName>
        <fullName evidence="6">tRNA(Ile)-lysidine synthetase</fullName>
    </alternativeName>
</protein>
<comment type="caution">
    <text evidence="8">The sequence shown here is derived from an EMBL/GenBank/DDBJ whole genome shotgun (WGS) entry which is preliminary data.</text>
</comment>
<keyword evidence="3 6" id="KW-0547">Nucleotide-binding</keyword>
<evidence type="ECO:0000259" key="7">
    <source>
        <dbReference type="Pfam" id="PF01171"/>
    </source>
</evidence>
<dbReference type="InterPro" id="IPR011063">
    <property type="entry name" value="TilS/TtcA_N"/>
</dbReference>
<comment type="catalytic activity">
    <reaction evidence="5 6">
        <text>cytidine(34) in tRNA(Ile2) + L-lysine + ATP = lysidine(34) in tRNA(Ile2) + AMP + diphosphate + H(+)</text>
        <dbReference type="Rhea" id="RHEA:43744"/>
        <dbReference type="Rhea" id="RHEA-COMP:10625"/>
        <dbReference type="Rhea" id="RHEA-COMP:10670"/>
        <dbReference type="ChEBI" id="CHEBI:15378"/>
        <dbReference type="ChEBI" id="CHEBI:30616"/>
        <dbReference type="ChEBI" id="CHEBI:32551"/>
        <dbReference type="ChEBI" id="CHEBI:33019"/>
        <dbReference type="ChEBI" id="CHEBI:82748"/>
        <dbReference type="ChEBI" id="CHEBI:83665"/>
        <dbReference type="ChEBI" id="CHEBI:456215"/>
        <dbReference type="EC" id="6.3.4.19"/>
    </reaction>
</comment>
<evidence type="ECO:0000256" key="5">
    <source>
        <dbReference type="ARBA" id="ARBA00048539"/>
    </source>
</evidence>
<dbReference type="EC" id="6.3.4.19" evidence="6"/>
<dbReference type="RefSeq" id="WP_095639733.1">
    <property type="nucleotide sequence ID" value="NZ_NSJZ01000004.1"/>
</dbReference>
<comment type="subcellular location">
    <subcellularLocation>
        <location evidence="6">Cytoplasm</location>
    </subcellularLocation>
</comment>
<feature type="binding site" evidence="6">
    <location>
        <begin position="28"/>
        <end position="33"/>
    </location>
    <ligand>
        <name>ATP</name>
        <dbReference type="ChEBI" id="CHEBI:30616"/>
    </ligand>
</feature>
<dbReference type="InterPro" id="IPR012094">
    <property type="entry name" value="tRNA_Ile_lys_synt"/>
</dbReference>
<dbReference type="PANTHER" id="PTHR43033:SF1">
    <property type="entry name" value="TRNA(ILE)-LYSIDINE SYNTHASE-RELATED"/>
    <property type="match status" value="1"/>
</dbReference>
<dbReference type="GO" id="GO:0032267">
    <property type="term" value="F:tRNA(Ile)-lysidine synthase activity"/>
    <property type="evidence" value="ECO:0007669"/>
    <property type="project" value="UniProtKB-EC"/>
</dbReference>
<dbReference type="GO" id="GO:0006400">
    <property type="term" value="P:tRNA modification"/>
    <property type="evidence" value="ECO:0007669"/>
    <property type="project" value="UniProtKB-UniRule"/>
</dbReference>
<evidence type="ECO:0000256" key="2">
    <source>
        <dbReference type="ARBA" id="ARBA00022694"/>
    </source>
</evidence>
<dbReference type="Gene3D" id="3.40.50.620">
    <property type="entry name" value="HUPs"/>
    <property type="match status" value="1"/>
</dbReference>
<dbReference type="AlphaFoldDB" id="A0A2A2GKD7"/>
<evidence type="ECO:0000313" key="9">
    <source>
        <dbReference type="Proteomes" id="UP000218023"/>
    </source>
</evidence>
<feature type="domain" description="tRNA(Ile)-lysidine/2-thiocytidine synthase N-terminal" evidence="7">
    <location>
        <begin position="24"/>
        <end position="201"/>
    </location>
</feature>
<comment type="domain">
    <text evidence="6">The N-terminal region contains the highly conserved SGGXDS motif, predicted to be a P-loop motif involved in ATP binding.</text>
</comment>
<dbReference type="HAMAP" id="MF_01161">
    <property type="entry name" value="tRNA_Ile_lys_synt"/>
    <property type="match status" value="1"/>
</dbReference>
<keyword evidence="1 6" id="KW-0436">Ligase</keyword>
<evidence type="ECO:0000256" key="1">
    <source>
        <dbReference type="ARBA" id="ARBA00022598"/>
    </source>
</evidence>
<evidence type="ECO:0000313" key="8">
    <source>
        <dbReference type="EMBL" id="PAU97818.1"/>
    </source>
</evidence>
<accession>A0A2A2GKD7</accession>
<dbReference type="Proteomes" id="UP000218023">
    <property type="component" value="Unassembled WGS sequence"/>
</dbReference>
<keyword evidence="9" id="KW-1185">Reference proteome</keyword>
<dbReference type="OrthoDB" id="9807403at2"/>
<gene>
    <name evidence="6 8" type="primary">tilS</name>
    <name evidence="8" type="ORF">CK240_07660</name>
</gene>
<keyword evidence="2 6" id="KW-0819">tRNA processing</keyword>
<dbReference type="GO" id="GO:0005737">
    <property type="term" value="C:cytoplasm"/>
    <property type="evidence" value="ECO:0007669"/>
    <property type="project" value="UniProtKB-SubCell"/>
</dbReference>
<dbReference type="GO" id="GO:0005524">
    <property type="term" value="F:ATP binding"/>
    <property type="evidence" value="ECO:0007669"/>
    <property type="project" value="UniProtKB-UniRule"/>
</dbReference>
<organism evidence="8 9">
    <name type="scientific">Paracoccus salipaludis</name>
    <dbReference type="NCBI Taxonomy" id="2032623"/>
    <lineage>
        <taxon>Bacteria</taxon>
        <taxon>Pseudomonadati</taxon>
        <taxon>Pseudomonadota</taxon>
        <taxon>Alphaproteobacteria</taxon>
        <taxon>Rhodobacterales</taxon>
        <taxon>Paracoccaceae</taxon>
        <taxon>Paracoccus</taxon>
    </lineage>
</organism>
<keyword evidence="6" id="KW-0963">Cytoplasm</keyword>
<dbReference type="NCBIfam" id="TIGR02432">
    <property type="entry name" value="lysidine_TilS_N"/>
    <property type="match status" value="1"/>
</dbReference>
<keyword evidence="4 6" id="KW-0067">ATP-binding</keyword>
<evidence type="ECO:0000256" key="4">
    <source>
        <dbReference type="ARBA" id="ARBA00022840"/>
    </source>
</evidence>
<evidence type="ECO:0000256" key="6">
    <source>
        <dbReference type="HAMAP-Rule" id="MF_01161"/>
    </source>
</evidence>
<name>A0A2A2GKD7_9RHOB</name>
<comment type="similarity">
    <text evidence="6">Belongs to the tRNA(Ile)-lysidine synthase family.</text>
</comment>
<dbReference type="PANTHER" id="PTHR43033">
    <property type="entry name" value="TRNA(ILE)-LYSIDINE SYNTHASE-RELATED"/>
    <property type="match status" value="1"/>
</dbReference>
<dbReference type="Pfam" id="PF01171">
    <property type="entry name" value="ATP_bind_3"/>
    <property type="match status" value="1"/>
</dbReference>
<proteinExistence type="inferred from homology"/>
<dbReference type="EMBL" id="NSJZ01000004">
    <property type="protein sequence ID" value="PAU97818.1"/>
    <property type="molecule type" value="Genomic_DNA"/>
</dbReference>
<reference evidence="8 9" key="1">
    <citation type="submission" date="2017-09" db="EMBL/GenBank/DDBJ databases">
        <title>Paracoccus alkalisoli sp. nov., isolated from saline alkaline soil.</title>
        <authorList>
            <person name="Dong X."/>
            <person name="Zhang G."/>
        </authorList>
    </citation>
    <scope>NUCLEOTIDE SEQUENCE [LARGE SCALE GENOMIC DNA]</scope>
    <source>
        <strain evidence="8 9">WN007</strain>
    </source>
</reference>
<dbReference type="SUPFAM" id="SSF52402">
    <property type="entry name" value="Adenine nucleotide alpha hydrolases-like"/>
    <property type="match status" value="1"/>
</dbReference>